<dbReference type="PANTHER" id="PTHR23135:SF4">
    <property type="entry name" value="UDP-N-ACETYLMURAMOYL-L-ALANYL-D-GLUTAMATE--2,6-DIAMINOPIMELATE LIGASE MURE HOMOLOG, CHLOROPLASTIC"/>
    <property type="match status" value="1"/>
</dbReference>
<dbReference type="Gene3D" id="3.40.1190.10">
    <property type="entry name" value="Mur-like, catalytic domain"/>
    <property type="match status" value="1"/>
</dbReference>
<dbReference type="NCBIfam" id="NF001126">
    <property type="entry name" value="PRK00139.1-4"/>
    <property type="match status" value="1"/>
</dbReference>
<reference evidence="6 7" key="1">
    <citation type="submission" date="2021-03" db="EMBL/GenBank/DDBJ databases">
        <title>Genomic Encyclopedia of Type Strains, Phase IV (KMG-IV): sequencing the most valuable type-strain genomes for metagenomic binning, comparative biology and taxonomic classification.</title>
        <authorList>
            <person name="Goeker M."/>
        </authorList>
    </citation>
    <scope>NUCLEOTIDE SEQUENCE [LARGE SCALE GENOMIC DNA]</scope>
    <source>
        <strain evidence="6 7">DSM 26048</strain>
    </source>
</reference>
<dbReference type="Proteomes" id="UP001519287">
    <property type="component" value="Unassembled WGS sequence"/>
</dbReference>
<dbReference type="InterPro" id="IPR013221">
    <property type="entry name" value="Mur_ligase_cen"/>
</dbReference>
<dbReference type="InterPro" id="IPR036565">
    <property type="entry name" value="Mur-like_cat_sf"/>
</dbReference>
<dbReference type="InterPro" id="IPR004101">
    <property type="entry name" value="Mur_ligase_C"/>
</dbReference>
<keyword evidence="3" id="KW-0132">Cell division</keyword>
<evidence type="ECO:0000259" key="5">
    <source>
        <dbReference type="Pfam" id="PF08245"/>
    </source>
</evidence>
<evidence type="ECO:0000313" key="6">
    <source>
        <dbReference type="EMBL" id="MBP1994894.1"/>
    </source>
</evidence>
<comment type="similarity">
    <text evidence="2">Belongs to the MurCDEF family. MurE subfamily.</text>
</comment>
<keyword evidence="7" id="KW-1185">Reference proteome</keyword>
<dbReference type="SUPFAM" id="SSF53244">
    <property type="entry name" value="MurD-like peptide ligases, peptide-binding domain"/>
    <property type="match status" value="1"/>
</dbReference>
<comment type="subcellular location">
    <subcellularLocation>
        <location evidence="3">Cytoplasm</location>
    </subcellularLocation>
</comment>
<dbReference type="InterPro" id="IPR036615">
    <property type="entry name" value="Mur_ligase_C_dom_sf"/>
</dbReference>
<keyword evidence="3" id="KW-0961">Cell wall biogenesis/degradation</keyword>
<sequence length="375" mass="40875">MGILRSGFRTGLMGNIGTKIGAAMLDTDINTQDPHTLQSNLKKMKDASADFCVMEVSSQGLHMGRVLGCEFRTAVFTNLTQDHLDYHGSMDNYLAAKGTLFSRMGNSFSPDPAKRKFAILNADDEASKILKSLTAAQVITYGIKNPADIMAKEIQLTSKGTTFQLLSSAGTTTIELNLVGTFNVYNALAAISTALAEQIPIDVIQAGLLDLTTVSGRMEVIDEGQDFLVLADYAHSPDGLDNALSTLCEFADKKIITVFGCGGDRDRTKRPIMGKLAAAYSDFVIVTSDNPRTEDPKGILIDIEHGLKEFGASPESYELIEDRRQAIERAIEMAGTGDIVLIAGKGHETYQILKDRTVHFDDREEAREAIRKRVL</sequence>
<dbReference type="SUPFAM" id="SSF53623">
    <property type="entry name" value="MurD-like peptide ligases, catalytic domain"/>
    <property type="match status" value="1"/>
</dbReference>
<keyword evidence="3" id="KW-0133">Cell shape</keyword>
<keyword evidence="3" id="KW-0131">Cell cycle</keyword>
<evidence type="ECO:0000256" key="1">
    <source>
        <dbReference type="ARBA" id="ARBA00004752"/>
    </source>
</evidence>
<feature type="domain" description="Mur ligase central" evidence="5">
    <location>
        <begin position="10"/>
        <end position="193"/>
    </location>
</feature>
<dbReference type="InterPro" id="IPR005761">
    <property type="entry name" value="UDP-N-AcMur-Glu-dNH2Pim_ligase"/>
</dbReference>
<evidence type="ECO:0000259" key="4">
    <source>
        <dbReference type="Pfam" id="PF02875"/>
    </source>
</evidence>
<dbReference type="EC" id="6.3.2.13" evidence="6"/>
<dbReference type="EMBL" id="JAGGLB010000029">
    <property type="protein sequence ID" value="MBP1994894.1"/>
    <property type="molecule type" value="Genomic_DNA"/>
</dbReference>
<name>A0ABS4J4Y0_9BACL</name>
<dbReference type="PANTHER" id="PTHR23135">
    <property type="entry name" value="MUR LIGASE FAMILY MEMBER"/>
    <property type="match status" value="1"/>
</dbReference>
<evidence type="ECO:0000256" key="3">
    <source>
        <dbReference type="RuleBase" id="RU004135"/>
    </source>
</evidence>
<evidence type="ECO:0000313" key="7">
    <source>
        <dbReference type="Proteomes" id="UP001519287"/>
    </source>
</evidence>
<dbReference type="NCBIfam" id="TIGR01085">
    <property type="entry name" value="murE"/>
    <property type="match status" value="1"/>
</dbReference>
<keyword evidence="6" id="KW-0436">Ligase</keyword>
<dbReference type="RefSeq" id="WP_312894854.1">
    <property type="nucleotide sequence ID" value="NZ_JAGGLB010000029.1"/>
</dbReference>
<feature type="domain" description="Mur ligase C-terminal" evidence="4">
    <location>
        <begin position="216"/>
        <end position="346"/>
    </location>
</feature>
<organism evidence="6 7">
    <name type="scientific">Paenibacillus eucommiae</name>
    <dbReference type="NCBI Taxonomy" id="1355755"/>
    <lineage>
        <taxon>Bacteria</taxon>
        <taxon>Bacillati</taxon>
        <taxon>Bacillota</taxon>
        <taxon>Bacilli</taxon>
        <taxon>Bacillales</taxon>
        <taxon>Paenibacillaceae</taxon>
        <taxon>Paenibacillus</taxon>
    </lineage>
</organism>
<keyword evidence="3" id="KW-0573">Peptidoglycan synthesis</keyword>
<protein>
    <submittedName>
        <fullName evidence="6">UDP-N-acetylmuramoyl-L-alanyl-D-glutamate--2, 6-diaminopimelate ligase</fullName>
        <ecNumber evidence="6">6.3.2.13</ecNumber>
    </submittedName>
</protein>
<dbReference type="Gene3D" id="3.90.190.20">
    <property type="entry name" value="Mur ligase, C-terminal domain"/>
    <property type="match status" value="1"/>
</dbReference>
<evidence type="ECO:0000256" key="2">
    <source>
        <dbReference type="ARBA" id="ARBA00005898"/>
    </source>
</evidence>
<accession>A0ABS4J4Y0</accession>
<dbReference type="Pfam" id="PF02875">
    <property type="entry name" value="Mur_ligase_C"/>
    <property type="match status" value="1"/>
</dbReference>
<gene>
    <name evidence="6" type="ORF">J2Z66_006535</name>
</gene>
<comment type="pathway">
    <text evidence="1 3">Cell wall biogenesis; peptidoglycan biosynthesis.</text>
</comment>
<dbReference type="Pfam" id="PF08245">
    <property type="entry name" value="Mur_ligase_M"/>
    <property type="match status" value="1"/>
</dbReference>
<comment type="caution">
    <text evidence="6">The sequence shown here is derived from an EMBL/GenBank/DDBJ whole genome shotgun (WGS) entry which is preliminary data.</text>
</comment>
<proteinExistence type="inferred from homology"/>
<dbReference type="GO" id="GO:0008765">
    <property type="term" value="F:UDP-N-acetylmuramoylalanyl-D-glutamate-2,6-diaminopimelate ligase activity"/>
    <property type="evidence" value="ECO:0007669"/>
    <property type="project" value="UniProtKB-EC"/>
</dbReference>